<evidence type="ECO:0000313" key="10">
    <source>
        <dbReference type="EMBL" id="CAG5131830.1"/>
    </source>
</evidence>
<dbReference type="GO" id="GO:0070507">
    <property type="term" value="P:regulation of microtubule cytoskeleton organization"/>
    <property type="evidence" value="ECO:0007669"/>
    <property type="project" value="InterPro"/>
</dbReference>
<comment type="subunit">
    <text evidence="2">Directly interacts with tubulin-gamma; this interaction determines centrosomal localization.</text>
</comment>
<dbReference type="Proteomes" id="UP000678393">
    <property type="component" value="Unassembled WGS sequence"/>
</dbReference>
<keyword evidence="5" id="KW-0802">TPR repeat</keyword>
<evidence type="ECO:0000256" key="9">
    <source>
        <dbReference type="SAM" id="Coils"/>
    </source>
</evidence>
<dbReference type="GO" id="GO:0060271">
    <property type="term" value="P:cilium assembly"/>
    <property type="evidence" value="ECO:0007669"/>
    <property type="project" value="InterPro"/>
</dbReference>
<dbReference type="OrthoDB" id="2020926at2759"/>
<keyword evidence="6 9" id="KW-0175">Coiled coil</keyword>
<proteinExistence type="predicted"/>
<comment type="caution">
    <text evidence="10">The sequence shown here is derived from an EMBL/GenBank/DDBJ whole genome shotgun (WGS) entry which is preliminary data.</text>
</comment>
<dbReference type="InterPro" id="IPR037692">
    <property type="entry name" value="CEP70"/>
</dbReference>
<evidence type="ECO:0000313" key="11">
    <source>
        <dbReference type="Proteomes" id="UP000678393"/>
    </source>
</evidence>
<evidence type="ECO:0000256" key="5">
    <source>
        <dbReference type="ARBA" id="ARBA00022803"/>
    </source>
</evidence>
<feature type="coiled-coil region" evidence="9">
    <location>
        <begin position="41"/>
        <end position="75"/>
    </location>
</feature>
<comment type="function">
    <text evidence="8">Plays a role in the organization of both preexisting and nascent microtubules in interphase cells. During mitosis, required for the organization and orientation of the mitotic spindle.</text>
</comment>
<organism evidence="10 11">
    <name type="scientific">Candidula unifasciata</name>
    <dbReference type="NCBI Taxonomy" id="100452"/>
    <lineage>
        <taxon>Eukaryota</taxon>
        <taxon>Metazoa</taxon>
        <taxon>Spiralia</taxon>
        <taxon>Lophotrochozoa</taxon>
        <taxon>Mollusca</taxon>
        <taxon>Gastropoda</taxon>
        <taxon>Heterobranchia</taxon>
        <taxon>Euthyneura</taxon>
        <taxon>Panpulmonata</taxon>
        <taxon>Eupulmonata</taxon>
        <taxon>Stylommatophora</taxon>
        <taxon>Helicina</taxon>
        <taxon>Helicoidea</taxon>
        <taxon>Geomitridae</taxon>
        <taxon>Candidula</taxon>
    </lineage>
</organism>
<evidence type="ECO:0000256" key="4">
    <source>
        <dbReference type="ARBA" id="ARBA00022490"/>
    </source>
</evidence>
<dbReference type="AlphaFoldDB" id="A0A8S3ZV45"/>
<keyword evidence="11" id="KW-1185">Reference proteome</keyword>
<reference evidence="10" key="1">
    <citation type="submission" date="2021-04" db="EMBL/GenBank/DDBJ databases">
        <authorList>
            <consortium name="Molecular Ecology Group"/>
        </authorList>
    </citation>
    <scope>NUCLEOTIDE SEQUENCE</scope>
</reference>
<dbReference type="EMBL" id="CAJHNH020004890">
    <property type="protein sequence ID" value="CAG5131830.1"/>
    <property type="molecule type" value="Genomic_DNA"/>
</dbReference>
<keyword evidence="7" id="KW-0206">Cytoskeleton</keyword>
<evidence type="ECO:0000256" key="1">
    <source>
        <dbReference type="ARBA" id="ARBA00004300"/>
    </source>
</evidence>
<name>A0A8S3ZV45_9EUPU</name>
<evidence type="ECO:0000256" key="6">
    <source>
        <dbReference type="ARBA" id="ARBA00023054"/>
    </source>
</evidence>
<dbReference type="PANTHER" id="PTHR14594">
    <property type="entry name" value="CENTROSOMAL PROTEIN OF 70 KDA"/>
    <property type="match status" value="1"/>
</dbReference>
<evidence type="ECO:0000256" key="2">
    <source>
        <dbReference type="ARBA" id="ARBA00011832"/>
    </source>
</evidence>
<dbReference type="GO" id="GO:0005813">
    <property type="term" value="C:centrosome"/>
    <property type="evidence" value="ECO:0007669"/>
    <property type="project" value="UniProtKB-SubCell"/>
</dbReference>
<dbReference type="PANTHER" id="PTHR14594:SF1">
    <property type="entry name" value="CENTROSOMAL PROTEIN OF 70 KDA"/>
    <property type="match status" value="1"/>
</dbReference>
<sequence length="419" mass="48195">SSPCLLSNKEDGYFASVFIQDGEIYPAGHTLDKGNHALESADTLKDILKLYEKQLQEKNKKIRLLEEQRESLKQDLRSSPDVQDHRLLTLKVKKLENQLRQHNISIPGEKTKVDPFAGKRKLNTQLQHLESLPLEQCHHYLRELCVELQTDDLDCLVDLVRSAKEEARNCDRFQEYCLRLSETVESVNEHSQRHRRYGRNKDLSTILCDSNMRYYLGVIENWSKDIASLEELQDAINSLLDKVVPWIHARMEYNHSVSEMAELIERVTHADKSDRKTTLMEDVSRSTLESIVSHFQTLFEVSKISGIFPRMNEVYRQLGEYKNVYNALKSILGIPTGASTATLVDAVGKLCHRYNSTTSDQLKKLLQTDDLNSVIKRLHEHKQFFPAFKAIMDKLFDILGVSKMDEVIPAVRALKLLAS</sequence>
<keyword evidence="4" id="KW-0963">Cytoplasm</keyword>
<dbReference type="GO" id="GO:0043015">
    <property type="term" value="F:gamma-tubulin binding"/>
    <property type="evidence" value="ECO:0007669"/>
    <property type="project" value="InterPro"/>
</dbReference>
<evidence type="ECO:0000256" key="8">
    <source>
        <dbReference type="ARBA" id="ARBA00025273"/>
    </source>
</evidence>
<comment type="subcellular location">
    <subcellularLocation>
        <location evidence="1">Cytoplasm</location>
        <location evidence="1">Cytoskeleton</location>
        <location evidence="1">Microtubule organizing center</location>
        <location evidence="1">Centrosome</location>
    </subcellularLocation>
</comment>
<evidence type="ECO:0000256" key="7">
    <source>
        <dbReference type="ARBA" id="ARBA00023212"/>
    </source>
</evidence>
<accession>A0A8S3ZV45</accession>
<protein>
    <recommendedName>
        <fullName evidence="3">Centrosomal protein of 70 kDa</fullName>
    </recommendedName>
</protein>
<feature type="non-terminal residue" evidence="10">
    <location>
        <position position="1"/>
    </location>
</feature>
<gene>
    <name evidence="10" type="ORF">CUNI_LOCUS17388</name>
</gene>
<evidence type="ECO:0000256" key="3">
    <source>
        <dbReference type="ARBA" id="ARBA00018408"/>
    </source>
</evidence>